<gene>
    <name evidence="6" type="ORF">JOF35_004618</name>
</gene>
<keyword evidence="7" id="KW-1185">Reference proteome</keyword>
<evidence type="ECO:0000313" key="7">
    <source>
        <dbReference type="Proteomes" id="UP001234880"/>
    </source>
</evidence>
<keyword evidence="2" id="KW-0805">Transcription regulation</keyword>
<dbReference type="PANTHER" id="PTHR30346">
    <property type="entry name" value="TRANSCRIPTIONAL DUAL REGULATOR HCAR-RELATED"/>
    <property type="match status" value="1"/>
</dbReference>
<evidence type="ECO:0000256" key="3">
    <source>
        <dbReference type="ARBA" id="ARBA00023125"/>
    </source>
</evidence>
<evidence type="ECO:0000256" key="1">
    <source>
        <dbReference type="ARBA" id="ARBA00009437"/>
    </source>
</evidence>
<comment type="caution">
    <text evidence="6">The sequence shown here is derived from an EMBL/GenBank/DDBJ whole genome shotgun (WGS) entry which is preliminary data.</text>
</comment>
<feature type="domain" description="HTH lysR-type" evidence="5">
    <location>
        <begin position="8"/>
        <end position="61"/>
    </location>
</feature>
<dbReference type="InterPro" id="IPR036390">
    <property type="entry name" value="WH_DNA-bd_sf"/>
</dbReference>
<dbReference type="Gene3D" id="3.40.190.10">
    <property type="entry name" value="Periplasmic binding protein-like II"/>
    <property type="match status" value="2"/>
</dbReference>
<dbReference type="Pfam" id="PF00126">
    <property type="entry name" value="HTH_1"/>
    <property type="match status" value="1"/>
</dbReference>
<evidence type="ECO:0000256" key="4">
    <source>
        <dbReference type="ARBA" id="ARBA00023163"/>
    </source>
</evidence>
<dbReference type="PROSITE" id="PS50931">
    <property type="entry name" value="HTH_LYSR"/>
    <property type="match status" value="1"/>
</dbReference>
<proteinExistence type="inferred from homology"/>
<dbReference type="Gene3D" id="1.10.10.10">
    <property type="entry name" value="Winged helix-like DNA-binding domain superfamily/Winged helix DNA-binding domain"/>
    <property type="match status" value="1"/>
</dbReference>
<dbReference type="PANTHER" id="PTHR30346:SF28">
    <property type="entry name" value="HTH-TYPE TRANSCRIPTIONAL REGULATOR CYNR"/>
    <property type="match status" value="1"/>
</dbReference>
<dbReference type="CDD" id="cd05466">
    <property type="entry name" value="PBP2_LTTR_substrate"/>
    <property type="match status" value="1"/>
</dbReference>
<evidence type="ECO:0000256" key="2">
    <source>
        <dbReference type="ARBA" id="ARBA00023015"/>
    </source>
</evidence>
<accession>A0ABT9KV63</accession>
<dbReference type="SUPFAM" id="SSF53850">
    <property type="entry name" value="Periplasmic binding protein-like II"/>
    <property type="match status" value="1"/>
</dbReference>
<dbReference type="InterPro" id="IPR005119">
    <property type="entry name" value="LysR_subst-bd"/>
</dbReference>
<dbReference type="Proteomes" id="UP001234880">
    <property type="component" value="Unassembled WGS sequence"/>
</dbReference>
<dbReference type="SUPFAM" id="SSF46785">
    <property type="entry name" value="Winged helix' DNA-binding domain"/>
    <property type="match status" value="1"/>
</dbReference>
<dbReference type="InterPro" id="IPR000847">
    <property type="entry name" value="LysR_HTH_N"/>
</dbReference>
<dbReference type="Pfam" id="PF03466">
    <property type="entry name" value="LysR_substrate"/>
    <property type="match status" value="1"/>
</dbReference>
<evidence type="ECO:0000259" key="5">
    <source>
        <dbReference type="PROSITE" id="PS50931"/>
    </source>
</evidence>
<comment type="similarity">
    <text evidence="1">Belongs to the LysR transcriptional regulatory family.</text>
</comment>
<dbReference type="EMBL" id="JAURUE010000001">
    <property type="protein sequence ID" value="MDP9612341.1"/>
    <property type="molecule type" value="Genomic_DNA"/>
</dbReference>
<reference evidence="6 7" key="1">
    <citation type="submission" date="2023-07" db="EMBL/GenBank/DDBJ databases">
        <title>Sequencing the genomes of 1000 actinobacteria strains.</title>
        <authorList>
            <person name="Klenk H.-P."/>
        </authorList>
    </citation>
    <scope>NUCLEOTIDE SEQUENCE [LARGE SCALE GENOMIC DNA]</scope>
    <source>
        <strain evidence="6 7">DSM 41600</strain>
    </source>
</reference>
<dbReference type="InterPro" id="IPR036388">
    <property type="entry name" value="WH-like_DNA-bd_sf"/>
</dbReference>
<organism evidence="6 7">
    <name type="scientific">Streptomyces demainii</name>
    <dbReference type="NCBI Taxonomy" id="588122"/>
    <lineage>
        <taxon>Bacteria</taxon>
        <taxon>Bacillati</taxon>
        <taxon>Actinomycetota</taxon>
        <taxon>Actinomycetes</taxon>
        <taxon>Kitasatosporales</taxon>
        <taxon>Streptomycetaceae</taxon>
        <taxon>Streptomyces</taxon>
    </lineage>
</organism>
<keyword evidence="4" id="KW-0804">Transcription</keyword>
<evidence type="ECO:0000313" key="6">
    <source>
        <dbReference type="EMBL" id="MDP9612341.1"/>
    </source>
</evidence>
<keyword evidence="3" id="KW-0238">DNA-binding</keyword>
<sequence>MFVVEEVETFLAIARSGSLAQAARIVHTSQSTVSYRLERLEKRLGRRLVLRARGAKGIGLTAAGQRYRDLAEQWERLVGEAARIRETPHAALAMGGADAISIYIFDSLVSKLRSRLPELRLTLETGRSRALCDRVVAGHLDVAFVFYEPVHTDLRVRPLARYPMLAAVNSPSVDDAYERAAEALPLSALAGAHEIYLPWGPDYDLWRERNLLREPAHSATMVHTLPPLLRTSDCWTVAPSFMAEDLRARTGCRVVPLRDGPPDRTIYWVEHKRRRAGNTAPLRALEDLLDQR</sequence>
<protein>
    <submittedName>
        <fullName evidence="6">Molybdate transport repressor ModE-like protein</fullName>
    </submittedName>
</protein>
<name>A0ABT9KV63_9ACTN</name>